<dbReference type="Gene3D" id="3.50.50.60">
    <property type="entry name" value="FAD/NAD(P)-binding domain"/>
    <property type="match status" value="1"/>
</dbReference>
<keyword evidence="7 11" id="KW-0285">Flavoprotein</keyword>
<keyword evidence="11" id="KW-0963">Cytoplasm</keyword>
<evidence type="ECO:0000256" key="1">
    <source>
        <dbReference type="ARBA" id="ARBA00001755"/>
    </source>
</evidence>
<comment type="subcellular location">
    <subcellularLocation>
        <location evidence="11">Cytoplasm</location>
    </subcellularLocation>
</comment>
<evidence type="ECO:0000256" key="8">
    <source>
        <dbReference type="ARBA" id="ARBA00022827"/>
    </source>
</evidence>
<feature type="domain" description="Amine oxidase" evidence="12">
    <location>
        <begin position="12"/>
        <end position="246"/>
    </location>
</feature>
<comment type="cofactor">
    <cofactor evidence="2 11">
        <name>FAD</name>
        <dbReference type="ChEBI" id="CHEBI:57692"/>
    </cofactor>
</comment>
<organism evidence="13 14">
    <name type="scientific">Cohnella rhizosphaerae</name>
    <dbReference type="NCBI Taxonomy" id="1457232"/>
    <lineage>
        <taxon>Bacteria</taxon>
        <taxon>Bacillati</taxon>
        <taxon>Bacillota</taxon>
        <taxon>Bacilli</taxon>
        <taxon>Bacillales</taxon>
        <taxon>Paenibacillaceae</taxon>
        <taxon>Cohnella</taxon>
    </lineage>
</organism>
<keyword evidence="14" id="KW-1185">Reference proteome</keyword>
<dbReference type="RefSeq" id="WP_277535098.1">
    <property type="nucleotide sequence ID" value="NZ_JAPDIA010000008.1"/>
</dbReference>
<gene>
    <name evidence="13" type="primary">hemG</name>
    <name evidence="13" type="ORF">OMP40_23595</name>
</gene>
<comment type="catalytic activity">
    <reaction evidence="1">
        <text>coproporphyrinogen III + 3 O2 = coproporphyrin III + 3 H2O2</text>
        <dbReference type="Rhea" id="RHEA:43436"/>
        <dbReference type="ChEBI" id="CHEBI:15379"/>
        <dbReference type="ChEBI" id="CHEBI:16240"/>
        <dbReference type="ChEBI" id="CHEBI:57309"/>
        <dbReference type="ChEBI" id="CHEBI:131725"/>
        <dbReference type="EC" id="1.3.3.15"/>
    </reaction>
    <physiologicalReaction direction="left-to-right" evidence="1">
        <dbReference type="Rhea" id="RHEA:43437"/>
    </physiologicalReaction>
</comment>
<evidence type="ECO:0000256" key="3">
    <source>
        <dbReference type="ARBA" id="ARBA00004744"/>
    </source>
</evidence>
<keyword evidence="8 11" id="KW-0274">FAD</keyword>
<evidence type="ECO:0000256" key="4">
    <source>
        <dbReference type="ARBA" id="ARBA00008310"/>
    </source>
</evidence>
<dbReference type="Proteomes" id="UP001153404">
    <property type="component" value="Unassembled WGS sequence"/>
</dbReference>
<evidence type="ECO:0000259" key="12">
    <source>
        <dbReference type="Pfam" id="PF01593"/>
    </source>
</evidence>
<comment type="caution">
    <text evidence="13">The sequence shown here is derived from an EMBL/GenBank/DDBJ whole genome shotgun (WGS) entry which is preliminary data.</text>
</comment>
<dbReference type="SUPFAM" id="SSF54373">
    <property type="entry name" value="FAD-linked reductases, C-terminal domain"/>
    <property type="match status" value="1"/>
</dbReference>
<dbReference type="InterPro" id="IPR004572">
    <property type="entry name" value="Protoporphyrinogen_oxidase"/>
</dbReference>
<dbReference type="EMBL" id="JAPDIA010000008">
    <property type="protein sequence ID" value="MDG0812014.1"/>
    <property type="molecule type" value="Genomic_DNA"/>
</dbReference>
<comment type="function">
    <text evidence="11">Involved in coproporphyrin-dependent heme b biosynthesis. Catalyzes the oxidation of coproporphyrinogen III to coproporphyrin III.</text>
</comment>
<accession>A0A9X4KVN6</accession>
<dbReference type="AlphaFoldDB" id="A0A9X4KVN6"/>
<sequence>MIASLQARLEAYDCDVRLGLGVRSLERRLSDDALDAVWSSANQNLIYTLQLEDGSSFDADRVLIALPAFAASELLRPHVDVAALARLDYVSVANVVLGFDAKSFGHKLDGSGFLVPRSEGRTITASTWTSAKWRHTAPEGKRLIRCYIGRAGDESGVELSDDRLAEAVRYDLRELMGLTAVPEFIEITRLRHSMPQYPVGHTAAIAALRAQLASSLPGVYATGAPFDAVGLPDCVEMGRAAARQMLGL</sequence>
<evidence type="ECO:0000256" key="10">
    <source>
        <dbReference type="ARBA" id="ARBA00023133"/>
    </source>
</evidence>
<dbReference type="InterPro" id="IPR002937">
    <property type="entry name" value="Amino_oxidase"/>
</dbReference>
<dbReference type="InterPro" id="IPR036188">
    <property type="entry name" value="FAD/NAD-bd_sf"/>
</dbReference>
<dbReference type="InterPro" id="IPR050464">
    <property type="entry name" value="Zeta_carotene_desat/Oxidored"/>
</dbReference>
<dbReference type="GO" id="GO:0004729">
    <property type="term" value="F:oxygen-dependent protoporphyrinogen oxidase activity"/>
    <property type="evidence" value="ECO:0007669"/>
    <property type="project" value="UniProtKB-UniRule"/>
</dbReference>
<evidence type="ECO:0000313" key="13">
    <source>
        <dbReference type="EMBL" id="MDG0812014.1"/>
    </source>
</evidence>
<evidence type="ECO:0000256" key="2">
    <source>
        <dbReference type="ARBA" id="ARBA00001974"/>
    </source>
</evidence>
<proteinExistence type="inferred from homology"/>
<dbReference type="EC" id="1.3.3.15" evidence="5 11"/>
<protein>
    <recommendedName>
        <fullName evidence="6 11">Coproporphyrinogen III oxidase</fullName>
        <ecNumber evidence="5 11">1.3.3.15</ecNumber>
    </recommendedName>
</protein>
<dbReference type="PANTHER" id="PTHR42923">
    <property type="entry name" value="PROTOPORPHYRINOGEN OXIDASE"/>
    <property type="match status" value="1"/>
</dbReference>
<dbReference type="PANTHER" id="PTHR42923:SF3">
    <property type="entry name" value="PROTOPORPHYRINOGEN OXIDASE"/>
    <property type="match status" value="1"/>
</dbReference>
<name>A0A9X4KVN6_9BACL</name>
<evidence type="ECO:0000256" key="5">
    <source>
        <dbReference type="ARBA" id="ARBA00012402"/>
    </source>
</evidence>
<evidence type="ECO:0000256" key="11">
    <source>
        <dbReference type="RuleBase" id="RU364052"/>
    </source>
</evidence>
<evidence type="ECO:0000256" key="6">
    <source>
        <dbReference type="ARBA" id="ARBA00019046"/>
    </source>
</evidence>
<comment type="similarity">
    <text evidence="4 11">Belongs to the protoporphyrinogen/coproporphyrinogen oxidase family. Coproporphyrinogen III oxidase subfamily.</text>
</comment>
<keyword evidence="9 11" id="KW-0560">Oxidoreductase</keyword>
<dbReference type="Pfam" id="PF01593">
    <property type="entry name" value="Amino_oxidase"/>
    <property type="match status" value="1"/>
</dbReference>
<dbReference type="GO" id="GO:0006783">
    <property type="term" value="P:heme biosynthetic process"/>
    <property type="evidence" value="ECO:0007669"/>
    <property type="project" value="UniProtKB-UniRule"/>
</dbReference>
<reference evidence="13" key="1">
    <citation type="submission" date="2022-10" db="EMBL/GenBank/DDBJ databases">
        <title>Comparative genomic analysis of Cohnella hashimotonis sp. nov., isolated from the International Space Station.</title>
        <authorList>
            <person name="Simpson A."/>
            <person name="Venkateswaran K."/>
        </authorList>
    </citation>
    <scope>NUCLEOTIDE SEQUENCE</scope>
    <source>
        <strain evidence="13">DSM 28161</strain>
    </source>
</reference>
<evidence type="ECO:0000313" key="14">
    <source>
        <dbReference type="Proteomes" id="UP001153404"/>
    </source>
</evidence>
<comment type="pathway">
    <text evidence="3 11">Porphyrin-containing compound metabolism; protoheme biosynthesis.</text>
</comment>
<dbReference type="GO" id="GO:0005737">
    <property type="term" value="C:cytoplasm"/>
    <property type="evidence" value="ECO:0007669"/>
    <property type="project" value="UniProtKB-SubCell"/>
</dbReference>
<evidence type="ECO:0000256" key="7">
    <source>
        <dbReference type="ARBA" id="ARBA00022630"/>
    </source>
</evidence>
<keyword evidence="10 11" id="KW-0350">Heme biosynthesis</keyword>
<evidence type="ECO:0000256" key="9">
    <source>
        <dbReference type="ARBA" id="ARBA00023002"/>
    </source>
</evidence>
<dbReference type="Gene3D" id="3.90.660.20">
    <property type="entry name" value="Protoporphyrinogen oxidase, mitochondrial, domain 2"/>
    <property type="match status" value="1"/>
</dbReference>
<dbReference type="NCBIfam" id="TIGR00562">
    <property type="entry name" value="proto_IX_ox"/>
    <property type="match status" value="1"/>
</dbReference>
<dbReference type="SUPFAM" id="SSF51905">
    <property type="entry name" value="FAD/NAD(P)-binding domain"/>
    <property type="match status" value="1"/>
</dbReference>